<keyword evidence="4" id="KW-1185">Reference proteome</keyword>
<proteinExistence type="predicted"/>
<evidence type="ECO:0000313" key="4">
    <source>
        <dbReference type="Proteomes" id="UP000284892"/>
    </source>
</evidence>
<dbReference type="RefSeq" id="WP_120202703.1">
    <property type="nucleotide sequence ID" value="NZ_RAQJ01000007.1"/>
</dbReference>
<keyword evidence="2" id="KW-0812">Transmembrane</keyword>
<reference evidence="3 4" key="1">
    <citation type="submission" date="2018-09" db="EMBL/GenBank/DDBJ databases">
        <title>Genomic Encyclopedia of Archaeal and Bacterial Type Strains, Phase II (KMG-II): from individual species to whole genera.</title>
        <authorList>
            <person name="Goeker M."/>
        </authorList>
    </citation>
    <scope>NUCLEOTIDE SEQUENCE [LARGE SCALE GENOMIC DNA]</scope>
    <source>
        <strain evidence="3 4">DSM 26283</strain>
    </source>
</reference>
<dbReference type="Proteomes" id="UP000284892">
    <property type="component" value="Unassembled WGS sequence"/>
</dbReference>
<keyword evidence="2" id="KW-1133">Transmembrane helix</keyword>
<sequence>MKTSQKLYFNVSTLLFTFLFIGCTGNLKTQVEKNNNIIDSLKTEITEIKKQINISEEENLKHTFCNSKEAVLDDLVEYPENDSEYDTEKGEATLWFQIPHDHTLTYNAKKSDKSKNKLVFNSVGKSYGNNTKIEDKVVVKGLIKGINKQKLYIDVIFDYDDAHYECPSNSIIILGKRKKNSIVVGSPFLPDNATTKN</sequence>
<name>A0A420DEQ3_9FLAO</name>
<comment type="caution">
    <text evidence="3">The sequence shown here is derived from an EMBL/GenBank/DDBJ whole genome shotgun (WGS) entry which is preliminary data.</text>
</comment>
<feature type="transmembrane region" description="Helical" evidence="2">
    <location>
        <begin position="7"/>
        <end position="27"/>
    </location>
</feature>
<dbReference type="AlphaFoldDB" id="A0A420DEQ3"/>
<organism evidence="3 4">
    <name type="scientific">Ichthyenterobacterium magnum</name>
    <dbReference type="NCBI Taxonomy" id="1230530"/>
    <lineage>
        <taxon>Bacteria</taxon>
        <taxon>Pseudomonadati</taxon>
        <taxon>Bacteroidota</taxon>
        <taxon>Flavobacteriia</taxon>
        <taxon>Flavobacteriales</taxon>
        <taxon>Flavobacteriaceae</taxon>
        <taxon>Ichthyenterobacterium</taxon>
    </lineage>
</organism>
<gene>
    <name evidence="3" type="ORF">BXY80_2674</name>
</gene>
<protein>
    <recommendedName>
        <fullName evidence="5">Lipoprotein</fullName>
    </recommendedName>
</protein>
<dbReference type="EMBL" id="RAQJ01000007">
    <property type="protein sequence ID" value="RKE90831.1"/>
    <property type="molecule type" value="Genomic_DNA"/>
</dbReference>
<evidence type="ECO:0008006" key="5">
    <source>
        <dbReference type="Google" id="ProtNLM"/>
    </source>
</evidence>
<accession>A0A420DEQ3</accession>
<keyword evidence="2" id="KW-0472">Membrane</keyword>
<keyword evidence="1" id="KW-0175">Coiled coil</keyword>
<evidence type="ECO:0000256" key="2">
    <source>
        <dbReference type="SAM" id="Phobius"/>
    </source>
</evidence>
<evidence type="ECO:0000313" key="3">
    <source>
        <dbReference type="EMBL" id="RKE90831.1"/>
    </source>
</evidence>
<feature type="coiled-coil region" evidence="1">
    <location>
        <begin position="31"/>
        <end position="58"/>
    </location>
</feature>
<dbReference type="PROSITE" id="PS51257">
    <property type="entry name" value="PROKAR_LIPOPROTEIN"/>
    <property type="match status" value="1"/>
</dbReference>
<evidence type="ECO:0000256" key="1">
    <source>
        <dbReference type="SAM" id="Coils"/>
    </source>
</evidence>